<dbReference type="GO" id="GO:0009432">
    <property type="term" value="P:SOS response"/>
    <property type="evidence" value="ECO:0007669"/>
    <property type="project" value="TreeGrafter"/>
</dbReference>
<dbReference type="PANTHER" id="PTHR21621">
    <property type="entry name" value="RIBOSOMAL PROTEIN S6 MODIFICATION PROTEIN"/>
    <property type="match status" value="1"/>
</dbReference>
<gene>
    <name evidence="5" type="ORF">NFG58_15070</name>
</gene>
<protein>
    <submittedName>
        <fullName evidence="5">RimK family protein</fullName>
    </submittedName>
</protein>
<accession>A0AAU7KE60</accession>
<name>A0AAU7KE60_9GAMM</name>
<dbReference type="SUPFAM" id="SSF56059">
    <property type="entry name" value="Glutathione synthetase ATP-binding domain-like"/>
    <property type="match status" value="1"/>
</dbReference>
<sequence>MCALRIVVDRQRDWQPYHPSDDVIDADHYVDAADIADAKATSGATSAQVINLCSDLGYLGRGYYVSLLAQARGARVIPSVDTLNSLRRKSTTDMQLEGLTGLLDELSRPAAVERLGDDVHFRVLFGECVEPLLARVARRLFERLPCPLMEARLNRTAQGYRLVRLRPLALGRLHEDEQDAFARALNRHSLKIWRTPRARRRYRFDLAMLIDPEEHLPPSNKGALKQFIRAGRRQGINVSLITHRDSARLAEFDALFLRQTTALDHPTWRMARRAEHEGLVVIDAPQDILRCTNKVYLHELLRTRGVAAPEGLLLKRSDRARLLEQTQGLSYPRVLKVPDGAFSRGIVKVTSSESLAREADTLFKSSDLLLLQEWLPTEYDWRIGVLDGAPLFASRYYMARGHWQIYDHSGSRTRSGGFSSHPIDEVPAAVLRAALKATRLIGNGLYGVDLKQVGDRVLVIEVNDNPNIDAGIEDSVLGAALYDRLMEVFARRMEARRQARSANTASPQAGRQSLPANDPG</sequence>
<dbReference type="PANTHER" id="PTHR21621:SF0">
    <property type="entry name" value="BETA-CITRYLGLUTAMATE SYNTHASE B-RELATED"/>
    <property type="match status" value="1"/>
</dbReference>
<dbReference type="InterPro" id="IPR013651">
    <property type="entry name" value="ATP-grasp_RimK-type"/>
</dbReference>
<dbReference type="Pfam" id="PF14401">
    <property type="entry name" value="RLAN"/>
    <property type="match status" value="1"/>
</dbReference>
<dbReference type="GO" id="GO:0046872">
    <property type="term" value="F:metal ion binding"/>
    <property type="evidence" value="ECO:0007669"/>
    <property type="project" value="InterPro"/>
</dbReference>
<evidence type="ECO:0000256" key="1">
    <source>
        <dbReference type="ARBA" id="ARBA00023211"/>
    </source>
</evidence>
<dbReference type="InterPro" id="IPR025839">
    <property type="entry name" value="RLAN_dom"/>
</dbReference>
<keyword evidence="1" id="KW-0464">Manganese</keyword>
<dbReference type="GO" id="GO:0018169">
    <property type="term" value="F:ribosomal S6-glutamic acid ligase activity"/>
    <property type="evidence" value="ECO:0007669"/>
    <property type="project" value="TreeGrafter"/>
</dbReference>
<keyword evidence="2" id="KW-0547">Nucleotide-binding</keyword>
<proteinExistence type="predicted"/>
<feature type="region of interest" description="Disordered" evidence="3">
    <location>
        <begin position="498"/>
        <end position="520"/>
    </location>
</feature>
<dbReference type="GO" id="GO:0005737">
    <property type="term" value="C:cytoplasm"/>
    <property type="evidence" value="ECO:0007669"/>
    <property type="project" value="TreeGrafter"/>
</dbReference>
<dbReference type="EMBL" id="CP098827">
    <property type="protein sequence ID" value="XBO69932.1"/>
    <property type="molecule type" value="Genomic_DNA"/>
</dbReference>
<evidence type="ECO:0000256" key="3">
    <source>
        <dbReference type="SAM" id="MobiDB-lite"/>
    </source>
</evidence>
<organism evidence="5">
    <name type="scientific">Halomonas sp. RT37</name>
    <dbReference type="NCBI Taxonomy" id="2950872"/>
    <lineage>
        <taxon>Bacteria</taxon>
        <taxon>Pseudomonadati</taxon>
        <taxon>Pseudomonadota</taxon>
        <taxon>Gammaproteobacteria</taxon>
        <taxon>Oceanospirillales</taxon>
        <taxon>Halomonadaceae</taxon>
        <taxon>Halomonas</taxon>
    </lineage>
</organism>
<dbReference type="Gene3D" id="3.30.470.20">
    <property type="entry name" value="ATP-grasp fold, B domain"/>
    <property type="match status" value="1"/>
</dbReference>
<evidence type="ECO:0000256" key="2">
    <source>
        <dbReference type="PROSITE-ProRule" id="PRU00409"/>
    </source>
</evidence>
<dbReference type="InterPro" id="IPR011761">
    <property type="entry name" value="ATP-grasp"/>
</dbReference>
<dbReference type="RefSeq" id="WP_348826865.1">
    <property type="nucleotide sequence ID" value="NZ_CP098827.1"/>
</dbReference>
<evidence type="ECO:0000259" key="4">
    <source>
        <dbReference type="PROSITE" id="PS50975"/>
    </source>
</evidence>
<dbReference type="AlphaFoldDB" id="A0AAU7KE60"/>
<evidence type="ECO:0000313" key="5">
    <source>
        <dbReference type="EMBL" id="XBO69932.1"/>
    </source>
</evidence>
<dbReference type="PROSITE" id="PS50975">
    <property type="entry name" value="ATP_GRASP"/>
    <property type="match status" value="1"/>
</dbReference>
<feature type="compositionally biased region" description="Polar residues" evidence="3">
    <location>
        <begin position="500"/>
        <end position="520"/>
    </location>
</feature>
<dbReference type="Pfam" id="PF08443">
    <property type="entry name" value="RimK"/>
    <property type="match status" value="1"/>
</dbReference>
<feature type="domain" description="ATP-grasp" evidence="4">
    <location>
        <begin position="298"/>
        <end position="490"/>
    </location>
</feature>
<dbReference type="GO" id="GO:0005524">
    <property type="term" value="F:ATP binding"/>
    <property type="evidence" value="ECO:0007669"/>
    <property type="project" value="UniProtKB-UniRule"/>
</dbReference>
<reference evidence="5" key="1">
    <citation type="submission" date="2022-06" db="EMBL/GenBank/DDBJ databases">
        <title>A novel DMS-producing enzyme.</title>
        <authorList>
            <person name="Zhang Y."/>
        </authorList>
    </citation>
    <scope>NUCLEOTIDE SEQUENCE</scope>
    <source>
        <strain evidence="5">RT37</strain>
    </source>
</reference>
<keyword evidence="2" id="KW-0067">ATP-binding</keyword>